<comment type="caution">
    <text evidence="7">The sequence shown here is derived from an EMBL/GenBank/DDBJ whole genome shotgun (WGS) entry which is preliminary data.</text>
</comment>
<dbReference type="GO" id="GO:0008930">
    <property type="term" value="F:methylthioadenosine nucleosidase activity"/>
    <property type="evidence" value="ECO:0007669"/>
    <property type="project" value="InterPro"/>
</dbReference>
<evidence type="ECO:0000256" key="5">
    <source>
        <dbReference type="ARBA" id="ARBA00023167"/>
    </source>
</evidence>
<keyword evidence="7" id="KW-0326">Glycosidase</keyword>
<evidence type="ECO:0000256" key="3">
    <source>
        <dbReference type="ARBA" id="ARBA00022605"/>
    </source>
</evidence>
<evidence type="ECO:0000313" key="7">
    <source>
        <dbReference type="EMBL" id="CBH98538.1"/>
    </source>
</evidence>
<reference evidence="7" key="1">
    <citation type="submission" date="2009-10" db="EMBL/GenBank/DDBJ databases">
        <title>Diversity of trophic interactions inside an arsenic-rich microbial ecosystem.</title>
        <authorList>
            <person name="Bertin P.N."/>
            <person name="Heinrich-Salmeron A."/>
            <person name="Pelletier E."/>
            <person name="Goulhen-Chollet F."/>
            <person name="Arsene-Ploetze F."/>
            <person name="Gallien S."/>
            <person name="Calteau A."/>
            <person name="Vallenet D."/>
            <person name="Casiot C."/>
            <person name="Chane-Woon-Ming B."/>
            <person name="Giloteaux L."/>
            <person name="Barakat M."/>
            <person name="Bonnefoy V."/>
            <person name="Bruneel O."/>
            <person name="Chandler M."/>
            <person name="Cleiss J."/>
            <person name="Duran R."/>
            <person name="Elbaz-Poulichet F."/>
            <person name="Fonknechten N."/>
            <person name="Lauga B."/>
            <person name="Mornico D."/>
            <person name="Ortet P."/>
            <person name="Schaeffer C."/>
            <person name="Siguier P."/>
            <person name="Alexander Thil Smith A."/>
            <person name="Van Dorsselaer A."/>
            <person name="Weissenbach J."/>
            <person name="Medigue C."/>
            <person name="Le Paslier D."/>
        </authorList>
    </citation>
    <scope>NUCLEOTIDE SEQUENCE</scope>
</reference>
<dbReference type="InterPro" id="IPR035994">
    <property type="entry name" value="Nucleoside_phosphorylase_sf"/>
</dbReference>
<dbReference type="AlphaFoldDB" id="E6PUD1"/>
<name>E6PUD1_9ZZZZ</name>
<keyword evidence="4 7" id="KW-0378">Hydrolase</keyword>
<dbReference type="InterPro" id="IPR000845">
    <property type="entry name" value="Nucleoside_phosphorylase_d"/>
</dbReference>
<protein>
    <recommendedName>
        <fullName evidence="2">adenosylhomocysteine nucleosidase</fullName>
        <ecNumber evidence="2">3.2.2.9</ecNumber>
    </recommendedName>
</protein>
<keyword evidence="5" id="KW-0486">Methionine biosynthesis</keyword>
<evidence type="ECO:0000256" key="2">
    <source>
        <dbReference type="ARBA" id="ARBA00011974"/>
    </source>
</evidence>
<dbReference type="GO" id="GO:0008782">
    <property type="term" value="F:adenosylhomocysteine nucleosidase activity"/>
    <property type="evidence" value="ECO:0007669"/>
    <property type="project" value="UniProtKB-EC"/>
</dbReference>
<dbReference type="GO" id="GO:0005829">
    <property type="term" value="C:cytosol"/>
    <property type="evidence" value="ECO:0007669"/>
    <property type="project" value="TreeGrafter"/>
</dbReference>
<dbReference type="PANTHER" id="PTHR46832:SF1">
    <property type="entry name" value="5'-METHYLTHIOADENOSINE_S-ADENOSYLHOMOCYSTEINE NUCLEOSIDASE"/>
    <property type="match status" value="1"/>
</dbReference>
<dbReference type="Pfam" id="PF01048">
    <property type="entry name" value="PNP_UDP_1"/>
    <property type="match status" value="1"/>
</dbReference>
<gene>
    <name evidence="7" type="ORF">CARN2_4019</name>
</gene>
<accession>E6PUD1</accession>
<keyword evidence="3" id="KW-0028">Amino-acid biosynthesis</keyword>
<evidence type="ECO:0000256" key="4">
    <source>
        <dbReference type="ARBA" id="ARBA00022801"/>
    </source>
</evidence>
<dbReference type="NCBIfam" id="TIGR01704">
    <property type="entry name" value="MTA_SAH-Nsdase"/>
    <property type="match status" value="1"/>
</dbReference>
<dbReference type="EC" id="3.2.2.9" evidence="2"/>
<dbReference type="GO" id="GO:0019509">
    <property type="term" value="P:L-methionine salvage from methylthioadenosine"/>
    <property type="evidence" value="ECO:0007669"/>
    <property type="project" value="UniProtKB-UniPathway"/>
</dbReference>
<dbReference type="NCBIfam" id="NF004079">
    <property type="entry name" value="PRK05584.1"/>
    <property type="match status" value="1"/>
</dbReference>
<evidence type="ECO:0000256" key="1">
    <source>
        <dbReference type="ARBA" id="ARBA00004945"/>
    </source>
</evidence>
<proteinExistence type="predicted"/>
<dbReference type="EMBL" id="CABM01000056">
    <property type="protein sequence ID" value="CBH98538.1"/>
    <property type="molecule type" value="Genomic_DNA"/>
</dbReference>
<dbReference type="GO" id="GO:0019284">
    <property type="term" value="P:L-methionine salvage from S-adenosylmethionine"/>
    <property type="evidence" value="ECO:0007669"/>
    <property type="project" value="TreeGrafter"/>
</dbReference>
<dbReference type="GO" id="GO:0009164">
    <property type="term" value="P:nucleoside catabolic process"/>
    <property type="evidence" value="ECO:0007669"/>
    <property type="project" value="InterPro"/>
</dbReference>
<sequence length="255" mass="26922">MTEPSRLGILCAMQAEQQMLLQQLIPTQPQRLHGKRVYHRGRLHGHEVVMALSGIGKVAAATSATSLIAEFGCDALLFTGTAGGLGAAVKIGDIVVARDLLQHDLDASPLFPRYEVPLTGTSRFAADALWSARLLLAARAAIAGALHGAAGQARLKLLGIDAPRVHHGLLLSGDRFVGGPADAQRLRAALPDALAVDMESAAVAQVCADYGVAFAAVRSISDRADADAHLDFDRFTTEVARHYSAEVLRLALLPD</sequence>
<evidence type="ECO:0000259" key="6">
    <source>
        <dbReference type="Pfam" id="PF01048"/>
    </source>
</evidence>
<dbReference type="Gene3D" id="3.40.50.1580">
    <property type="entry name" value="Nucleoside phosphorylase domain"/>
    <property type="match status" value="1"/>
</dbReference>
<dbReference type="SUPFAM" id="SSF53167">
    <property type="entry name" value="Purine and uridine phosphorylases"/>
    <property type="match status" value="1"/>
</dbReference>
<feature type="domain" description="Nucleoside phosphorylase" evidence="6">
    <location>
        <begin position="6"/>
        <end position="248"/>
    </location>
</feature>
<dbReference type="UniPathway" id="UPA00904">
    <property type="reaction ID" value="UER00871"/>
</dbReference>
<organism evidence="7">
    <name type="scientific">mine drainage metagenome</name>
    <dbReference type="NCBI Taxonomy" id="410659"/>
    <lineage>
        <taxon>unclassified sequences</taxon>
        <taxon>metagenomes</taxon>
        <taxon>ecological metagenomes</taxon>
    </lineage>
</organism>
<dbReference type="PANTHER" id="PTHR46832">
    <property type="entry name" value="5'-METHYLTHIOADENOSINE/S-ADENOSYLHOMOCYSTEINE NUCLEOSIDASE"/>
    <property type="match status" value="1"/>
</dbReference>
<dbReference type="InterPro" id="IPR010049">
    <property type="entry name" value="MTA_SAH_Nsdase"/>
</dbReference>
<comment type="pathway">
    <text evidence="1">Amino-acid biosynthesis; L-methionine biosynthesis via salvage pathway; S-methyl-5-thio-alpha-D-ribose 1-phosphate from S-methyl-5'-thioadenosine (hydrolase route): step 1/2.</text>
</comment>
<dbReference type="CDD" id="cd09008">
    <property type="entry name" value="MTAN"/>
    <property type="match status" value="1"/>
</dbReference>